<evidence type="ECO:0008006" key="4">
    <source>
        <dbReference type="Google" id="ProtNLM"/>
    </source>
</evidence>
<dbReference type="Proteomes" id="UP001596241">
    <property type="component" value="Unassembled WGS sequence"/>
</dbReference>
<gene>
    <name evidence="2" type="ORF">ACFP3M_21135</name>
</gene>
<comment type="caution">
    <text evidence="2">The sequence shown here is derived from an EMBL/GenBank/DDBJ whole genome shotgun (WGS) entry which is preliminary data.</text>
</comment>
<organism evidence="2 3">
    <name type="scientific">Streptomyces ramulosus</name>
    <dbReference type="NCBI Taxonomy" id="47762"/>
    <lineage>
        <taxon>Bacteria</taxon>
        <taxon>Bacillati</taxon>
        <taxon>Actinomycetota</taxon>
        <taxon>Actinomycetes</taxon>
        <taxon>Kitasatosporales</taxon>
        <taxon>Streptomycetaceae</taxon>
        <taxon>Streptomyces</taxon>
    </lineage>
</organism>
<dbReference type="EMBL" id="JBHSPW010000010">
    <property type="protein sequence ID" value="MFC5895306.1"/>
    <property type="molecule type" value="Genomic_DNA"/>
</dbReference>
<sequence length="173" mass="18898">MTTPVDAERAWQDLQRIRVPQERVYDEVERCASGDPATTYLSAALMWLFVASWGLTLPRWTFLLMTVAYVALIGALVALRARRARVRLHRSRHTWRSGVSALLGAVTTLTTILLSGHLAETLRLPLPTVVQATVSAGVFVLCAGPMNRWTLTALRGRGDRPAPSGAPAAPTAR</sequence>
<evidence type="ECO:0000313" key="3">
    <source>
        <dbReference type="Proteomes" id="UP001596241"/>
    </source>
</evidence>
<keyword evidence="1" id="KW-0472">Membrane</keyword>
<evidence type="ECO:0000256" key="1">
    <source>
        <dbReference type="SAM" id="Phobius"/>
    </source>
</evidence>
<name>A0ABW1FLK3_9ACTN</name>
<keyword evidence="1" id="KW-0812">Transmembrane</keyword>
<feature type="transmembrane region" description="Helical" evidence="1">
    <location>
        <begin position="124"/>
        <end position="146"/>
    </location>
</feature>
<dbReference type="RefSeq" id="WP_345090643.1">
    <property type="nucleotide sequence ID" value="NZ_BAAAWG010000018.1"/>
</dbReference>
<reference evidence="3" key="1">
    <citation type="journal article" date="2019" name="Int. J. Syst. Evol. Microbiol.">
        <title>The Global Catalogue of Microorganisms (GCM) 10K type strain sequencing project: providing services to taxonomists for standard genome sequencing and annotation.</title>
        <authorList>
            <consortium name="The Broad Institute Genomics Platform"/>
            <consortium name="The Broad Institute Genome Sequencing Center for Infectious Disease"/>
            <person name="Wu L."/>
            <person name="Ma J."/>
        </authorList>
    </citation>
    <scope>NUCLEOTIDE SEQUENCE [LARGE SCALE GENOMIC DNA]</scope>
    <source>
        <strain evidence="3">CGMCC 1.15809</strain>
    </source>
</reference>
<keyword evidence="1" id="KW-1133">Transmembrane helix</keyword>
<proteinExistence type="predicted"/>
<keyword evidence="3" id="KW-1185">Reference proteome</keyword>
<feature type="transmembrane region" description="Helical" evidence="1">
    <location>
        <begin position="60"/>
        <end position="79"/>
    </location>
</feature>
<protein>
    <recommendedName>
        <fullName evidence="4">Integral membrane protein</fullName>
    </recommendedName>
</protein>
<evidence type="ECO:0000313" key="2">
    <source>
        <dbReference type="EMBL" id="MFC5895306.1"/>
    </source>
</evidence>
<accession>A0ABW1FLK3</accession>
<feature type="transmembrane region" description="Helical" evidence="1">
    <location>
        <begin position="99"/>
        <end position="118"/>
    </location>
</feature>